<evidence type="ECO:0000256" key="3">
    <source>
        <dbReference type="RuleBase" id="RU363067"/>
    </source>
</evidence>
<dbReference type="OrthoDB" id="546632at2759"/>
<keyword evidence="6" id="KW-1185">Reference proteome</keyword>
<dbReference type="STRING" id="231916.A0A409XZI9"/>
<evidence type="ECO:0000259" key="4">
    <source>
        <dbReference type="PROSITE" id="PS51845"/>
    </source>
</evidence>
<dbReference type="Gene3D" id="1.10.1300.10">
    <property type="entry name" value="3'5'-cyclic nucleotide phosphodiesterase, catalytic domain"/>
    <property type="match status" value="1"/>
</dbReference>
<evidence type="ECO:0000256" key="2">
    <source>
        <dbReference type="ARBA" id="ARBA00022801"/>
    </source>
</evidence>
<dbReference type="PROSITE" id="PS51845">
    <property type="entry name" value="PDEASE_I_2"/>
    <property type="match status" value="1"/>
</dbReference>
<evidence type="ECO:0000256" key="1">
    <source>
        <dbReference type="ARBA" id="ARBA00022723"/>
    </source>
</evidence>
<dbReference type="GO" id="GO:0004114">
    <property type="term" value="F:3',5'-cyclic-nucleotide phosphodiesterase activity"/>
    <property type="evidence" value="ECO:0007669"/>
    <property type="project" value="InterPro"/>
</dbReference>
<dbReference type="GO" id="GO:0046872">
    <property type="term" value="F:metal ion binding"/>
    <property type="evidence" value="ECO:0007669"/>
    <property type="project" value="UniProtKB-KW"/>
</dbReference>
<comment type="similarity">
    <text evidence="3">Belongs to the cyclic nucleotide phosphodiesterase family.</text>
</comment>
<dbReference type="Proteomes" id="UP000284706">
    <property type="component" value="Unassembled WGS sequence"/>
</dbReference>
<dbReference type="InParanoid" id="A0A409XZI9"/>
<dbReference type="EMBL" id="NHYE01001394">
    <property type="protein sequence ID" value="PPQ96139.1"/>
    <property type="molecule type" value="Genomic_DNA"/>
</dbReference>
<keyword evidence="2 3" id="KW-0378">Hydrolase</keyword>
<dbReference type="InterPro" id="IPR036971">
    <property type="entry name" value="PDEase_catalytic_dom_sf"/>
</dbReference>
<sequence>MDTTSPHALKFPRDHRRRSADVGGLHLALASAFAAAEVQLAAHDHYNPSLDGNDQDLDNEDYTYGYHPHHRHPYHHHHQQFGARGQGWMGGEGGDIETMYAELLSDMYNETLNSLNDNSLDTTPPPVPENVRTRLIWQLDKWHFEPHKLPDEEVLACTLLLFEALFRVEGMEEVIPLSMDQITAFIHHLRRIYRHENKYHNFEHALDVLQATQSYLKSAGVVPPPTILFQPPGTRWVPKRKVTDADADVDSGSGSEQSLMATLGKRELFILYVGAIGHDVAHPGFSNVFMVGGRLSVLSPFLYFIISYFLPLRPQKNAQAPLAILFNHGSALEHMHSHLLLALMRRHGFAPLLDDPLHGSHLRKLLKEAVLATDMGVHGEFMDRLEGVVRGEQMSLCARQVVLCQALLKNADISNPVGGFPFSLLGVRF</sequence>
<dbReference type="InterPro" id="IPR002073">
    <property type="entry name" value="PDEase_catalytic_dom"/>
</dbReference>
<name>A0A409XZI9_9AGAR</name>
<comment type="caution">
    <text evidence="5">The sequence shown here is derived from an EMBL/GenBank/DDBJ whole genome shotgun (WGS) entry which is preliminary data.</text>
</comment>
<comment type="cofactor">
    <cofactor evidence="3">
        <name>a divalent metal cation</name>
        <dbReference type="ChEBI" id="CHEBI:60240"/>
    </cofactor>
    <text evidence="3">Binds 2 divalent metal cations per subunit. Site 1 may preferentially bind zinc ions, while site 2 has a preference for magnesium and/or manganese ions.</text>
</comment>
<dbReference type="EC" id="3.1.4.-" evidence="3"/>
<dbReference type="SUPFAM" id="SSF109604">
    <property type="entry name" value="HD-domain/PDEase-like"/>
    <property type="match status" value="1"/>
</dbReference>
<evidence type="ECO:0000313" key="5">
    <source>
        <dbReference type="EMBL" id="PPQ96139.1"/>
    </source>
</evidence>
<dbReference type="AlphaFoldDB" id="A0A409XZI9"/>
<dbReference type="InterPro" id="IPR023174">
    <property type="entry name" value="PDEase_CS"/>
</dbReference>
<organism evidence="5 6">
    <name type="scientific">Gymnopilus dilepis</name>
    <dbReference type="NCBI Taxonomy" id="231916"/>
    <lineage>
        <taxon>Eukaryota</taxon>
        <taxon>Fungi</taxon>
        <taxon>Dikarya</taxon>
        <taxon>Basidiomycota</taxon>
        <taxon>Agaricomycotina</taxon>
        <taxon>Agaricomycetes</taxon>
        <taxon>Agaricomycetidae</taxon>
        <taxon>Agaricales</taxon>
        <taxon>Agaricineae</taxon>
        <taxon>Hymenogastraceae</taxon>
        <taxon>Gymnopilus</taxon>
    </lineage>
</organism>
<reference evidence="5 6" key="1">
    <citation type="journal article" date="2018" name="Evol. Lett.">
        <title>Horizontal gene cluster transfer increased hallucinogenic mushroom diversity.</title>
        <authorList>
            <person name="Reynolds H.T."/>
            <person name="Vijayakumar V."/>
            <person name="Gluck-Thaler E."/>
            <person name="Korotkin H.B."/>
            <person name="Matheny P.B."/>
            <person name="Slot J.C."/>
        </authorList>
    </citation>
    <scope>NUCLEOTIDE SEQUENCE [LARGE SCALE GENOMIC DNA]</scope>
    <source>
        <strain evidence="5 6">SRW20</strain>
    </source>
</reference>
<proteinExistence type="inferred from homology"/>
<dbReference type="Pfam" id="PF00233">
    <property type="entry name" value="PDEase_I"/>
    <property type="match status" value="2"/>
</dbReference>
<accession>A0A409XZI9</accession>
<protein>
    <recommendedName>
        <fullName evidence="3">Phosphodiesterase</fullName>
        <ecNumber evidence="3">3.1.4.-</ecNumber>
    </recommendedName>
</protein>
<dbReference type="GO" id="GO:0007165">
    <property type="term" value="P:signal transduction"/>
    <property type="evidence" value="ECO:0007669"/>
    <property type="project" value="InterPro"/>
</dbReference>
<feature type="domain" description="PDEase" evidence="4">
    <location>
        <begin position="119"/>
        <end position="429"/>
    </location>
</feature>
<evidence type="ECO:0000313" key="6">
    <source>
        <dbReference type="Proteomes" id="UP000284706"/>
    </source>
</evidence>
<keyword evidence="1 3" id="KW-0479">Metal-binding</keyword>
<dbReference type="PANTHER" id="PTHR11347">
    <property type="entry name" value="CYCLIC NUCLEOTIDE PHOSPHODIESTERASE"/>
    <property type="match status" value="1"/>
</dbReference>
<dbReference type="PROSITE" id="PS00126">
    <property type="entry name" value="PDEASE_I_1"/>
    <property type="match status" value="1"/>
</dbReference>
<gene>
    <name evidence="5" type="ORF">CVT26_004774</name>
</gene>